<gene>
    <name evidence="4" type="ORF">psyc5s11_50540</name>
</gene>
<dbReference type="InterPro" id="IPR025883">
    <property type="entry name" value="Cadherin-like_domain"/>
</dbReference>
<dbReference type="Gene3D" id="2.10.270.10">
    <property type="entry name" value="Cholin Binding"/>
    <property type="match status" value="3"/>
</dbReference>
<proteinExistence type="predicted"/>
<feature type="repeat" description="Cell wall-binding" evidence="2">
    <location>
        <begin position="310"/>
        <end position="329"/>
    </location>
</feature>
<feature type="domain" description="Cadherin-like beta-sandwich-like" evidence="3">
    <location>
        <begin position="141"/>
        <end position="228"/>
    </location>
</feature>
<reference evidence="5" key="1">
    <citation type="submission" date="2021-07" db="EMBL/GenBank/DDBJ databases">
        <title>Complete genome sequencing of a Clostridium isolate.</title>
        <authorList>
            <person name="Ueki A."/>
            <person name="Tonouchi A."/>
        </authorList>
    </citation>
    <scope>NUCLEOTIDE SEQUENCE [LARGE SCALE GENOMIC DNA]</scope>
    <source>
        <strain evidence="5">C5S11</strain>
    </source>
</reference>
<dbReference type="InterPro" id="IPR018337">
    <property type="entry name" value="Cell_wall/Cho-bd_repeat"/>
</dbReference>
<feature type="repeat" description="Cell wall-binding" evidence="2">
    <location>
        <begin position="290"/>
        <end position="309"/>
    </location>
</feature>
<dbReference type="RefSeq" id="WP_224035207.1">
    <property type="nucleotide sequence ID" value="NZ_AP024849.1"/>
</dbReference>
<evidence type="ECO:0000256" key="1">
    <source>
        <dbReference type="ARBA" id="ARBA00022737"/>
    </source>
</evidence>
<protein>
    <recommendedName>
        <fullName evidence="3">Cadherin-like beta-sandwich-like domain-containing protein</fullName>
    </recommendedName>
</protein>
<feature type="repeat" description="Cell wall-binding" evidence="2">
    <location>
        <begin position="441"/>
        <end position="461"/>
    </location>
</feature>
<name>A0ABM7TB49_9CLOT</name>
<organism evidence="4 5">
    <name type="scientific">Clostridium gelidum</name>
    <dbReference type="NCBI Taxonomy" id="704125"/>
    <lineage>
        <taxon>Bacteria</taxon>
        <taxon>Bacillati</taxon>
        <taxon>Bacillota</taxon>
        <taxon>Clostridia</taxon>
        <taxon>Eubacteriales</taxon>
        <taxon>Clostridiaceae</taxon>
        <taxon>Clostridium</taxon>
    </lineage>
</organism>
<feature type="repeat" description="Cell wall-binding" evidence="2">
    <location>
        <begin position="330"/>
        <end position="349"/>
    </location>
</feature>
<dbReference type="Pfam" id="PF01473">
    <property type="entry name" value="Choline_bind_1"/>
    <property type="match status" value="4"/>
</dbReference>
<dbReference type="EMBL" id="AP024849">
    <property type="protein sequence ID" value="BCZ48987.1"/>
    <property type="molecule type" value="Genomic_DNA"/>
</dbReference>
<dbReference type="SUPFAM" id="SSF69360">
    <property type="entry name" value="Cell wall binding repeat"/>
    <property type="match status" value="1"/>
</dbReference>
<dbReference type="PROSITE" id="PS51170">
    <property type="entry name" value="CW"/>
    <property type="match status" value="7"/>
</dbReference>
<dbReference type="Pfam" id="PF12733">
    <property type="entry name" value="Cadherin-like"/>
    <property type="match status" value="2"/>
</dbReference>
<dbReference type="Gene3D" id="2.20.120.10">
    <property type="entry name" value="Multimodular pneumococcal cell wall endolysin, domain 3"/>
    <property type="match status" value="1"/>
</dbReference>
<keyword evidence="1" id="KW-0677">Repeat</keyword>
<feature type="repeat" description="Cell wall-binding" evidence="2">
    <location>
        <begin position="390"/>
        <end position="409"/>
    </location>
</feature>
<sequence>MSKRIRNIIAAVFIIGVFSVIEPNCFNLIATKAYAEEKPYLRNIYLSEGNNIDFSEDEHSYIVDVDKDTDEIFIKAKPENASDKVEINGQEVTKDDNYKQTLKLDKGKNKVEIEVQNDNIKSTSIYTVYIYRGGKDAVYLKDININGSTIGFDKSSTLYNIELDEGTDIVELETVPGEGKYSITTNGKVLGENNSIKLKFNGIGKYTINIELKDEDTQRVGTYTINIYLGIPVSPNVSDAINKVLKPNQWIIVNGRWRYNDVLGKYLKDLWFYDNEYKSYFHFNSRGNMQSGWIEDGGNDYYLDSSGKMQTGWLFYEDKWYFLDSHGVMRTGWIEDDHKWYFLRKDGSMATGWIVSKDKWYYLNSKGEMQTGWLYYRNQFYYLNSYGAMETGWINYNDEWYFLNSNGNMKSGEWIYSNGNWYYLNGVGNMRHRERNSTDIKSGWLSDRDNKIYYFNEDGTMRTSTKTIDGYTYNFNEDGSVNLN</sequence>
<evidence type="ECO:0000256" key="2">
    <source>
        <dbReference type="PROSITE-ProRule" id="PRU00591"/>
    </source>
</evidence>
<feature type="repeat" description="Cell wall-binding" evidence="2">
    <location>
        <begin position="350"/>
        <end position="369"/>
    </location>
</feature>
<feature type="repeat" description="Cell wall-binding" evidence="2">
    <location>
        <begin position="411"/>
        <end position="430"/>
    </location>
</feature>
<evidence type="ECO:0000259" key="3">
    <source>
        <dbReference type="Pfam" id="PF12733"/>
    </source>
</evidence>
<dbReference type="Proteomes" id="UP000824633">
    <property type="component" value="Chromosome"/>
</dbReference>
<dbReference type="Pfam" id="PF19127">
    <property type="entry name" value="Choline_bind_3"/>
    <property type="match status" value="2"/>
</dbReference>
<feature type="domain" description="Cadherin-like beta-sandwich-like" evidence="3">
    <location>
        <begin position="50"/>
        <end position="132"/>
    </location>
</feature>
<accession>A0ABM7TB49</accession>
<evidence type="ECO:0000313" key="4">
    <source>
        <dbReference type="EMBL" id="BCZ48987.1"/>
    </source>
</evidence>
<evidence type="ECO:0000313" key="5">
    <source>
        <dbReference type="Proteomes" id="UP000824633"/>
    </source>
</evidence>
<keyword evidence="5" id="KW-1185">Reference proteome</keyword>